<proteinExistence type="predicted"/>
<accession>A0A420J175</accession>
<feature type="signal peptide" evidence="1">
    <location>
        <begin position="1"/>
        <end position="19"/>
    </location>
</feature>
<dbReference type="Gene3D" id="3.40.50.1820">
    <property type="entry name" value="alpha/beta hydrolase"/>
    <property type="match status" value="1"/>
</dbReference>
<protein>
    <submittedName>
        <fullName evidence="3">Putative ctr copper transporter family protein</fullName>
    </submittedName>
</protein>
<sequence length="401" mass="43722">MQTMLLFHLLLGGFNVAQGAIILGRSGPSCSEFRIPVTVSVENMKIDPNINSVDSLRGAMQGIALGTLKPVKVKIQDTFNIAARYCEPEVQNPNRTNTIQMLVHGITYSKDYWSGLGPPGAGYDGNTYSWISYASTQGYPTLSIDRLGNGASDRPDGLSVVQMGTHVEITQTLINALKNGEIGGRSFQKVIYVGHWYGSLIGNLHAVKYPNTVDSYVLTGFTQKIRPSLVPTLTTGVFLPAAVAYPQRWNGQASTYFASSDEQGGNKLFFVNETSDPAFRSYNFALRGTVTVGEFISAYSSTQVAPLYRGRIFVLTGQNDSIFCSPGEFGEGTIAGKGDCGTGMSNLAATTRQLYPAASVYDFNTPANTGHCNILHKNAQEQFAVVHNWLNRFYRDVGRKW</sequence>
<evidence type="ECO:0000313" key="3">
    <source>
        <dbReference type="EMBL" id="RKF80503.1"/>
    </source>
</evidence>
<dbReference type="AlphaFoldDB" id="A0A420J175"/>
<reference evidence="3 4" key="1">
    <citation type="journal article" date="2018" name="BMC Genomics">
        <title>Comparative genome analyses reveal sequence features reflecting distinct modes of host-adaptation between dicot and monocot powdery mildew.</title>
        <authorList>
            <person name="Wu Y."/>
            <person name="Ma X."/>
            <person name="Pan Z."/>
            <person name="Kale S.D."/>
            <person name="Song Y."/>
            <person name="King H."/>
            <person name="Zhang Q."/>
            <person name="Presley C."/>
            <person name="Deng X."/>
            <person name="Wei C.I."/>
            <person name="Xiao S."/>
        </authorList>
    </citation>
    <scope>NUCLEOTIDE SEQUENCE [LARGE SCALE GENOMIC DNA]</scope>
    <source>
        <strain evidence="3">UCSC1</strain>
    </source>
</reference>
<dbReference type="InterPro" id="IPR029058">
    <property type="entry name" value="AB_hydrolase_fold"/>
</dbReference>
<feature type="chain" id="PRO_5019387356" evidence="1">
    <location>
        <begin position="20"/>
        <end position="401"/>
    </location>
</feature>
<feature type="domain" description="AB hydrolase-1" evidence="2">
    <location>
        <begin position="102"/>
        <end position="251"/>
    </location>
</feature>
<dbReference type="Proteomes" id="UP000285405">
    <property type="component" value="Unassembled WGS sequence"/>
</dbReference>
<evidence type="ECO:0000313" key="4">
    <source>
        <dbReference type="Proteomes" id="UP000285405"/>
    </source>
</evidence>
<organism evidence="3 4">
    <name type="scientific">Golovinomyces cichoracearum</name>
    <dbReference type="NCBI Taxonomy" id="62708"/>
    <lineage>
        <taxon>Eukaryota</taxon>
        <taxon>Fungi</taxon>
        <taxon>Dikarya</taxon>
        <taxon>Ascomycota</taxon>
        <taxon>Pezizomycotina</taxon>
        <taxon>Leotiomycetes</taxon>
        <taxon>Erysiphales</taxon>
        <taxon>Erysiphaceae</taxon>
        <taxon>Golovinomyces</taxon>
    </lineage>
</organism>
<evidence type="ECO:0000256" key="1">
    <source>
        <dbReference type="SAM" id="SignalP"/>
    </source>
</evidence>
<comment type="caution">
    <text evidence="3">The sequence shown here is derived from an EMBL/GenBank/DDBJ whole genome shotgun (WGS) entry which is preliminary data.</text>
</comment>
<evidence type="ECO:0000259" key="2">
    <source>
        <dbReference type="Pfam" id="PF00561"/>
    </source>
</evidence>
<dbReference type="InterPro" id="IPR000073">
    <property type="entry name" value="AB_hydrolase_1"/>
</dbReference>
<name>A0A420J175_9PEZI</name>
<dbReference type="OrthoDB" id="190201at2759"/>
<dbReference type="SUPFAM" id="SSF53474">
    <property type="entry name" value="alpha/beta-Hydrolases"/>
    <property type="match status" value="1"/>
</dbReference>
<keyword evidence="1" id="KW-0732">Signal</keyword>
<dbReference type="EMBL" id="MCBR01003590">
    <property type="protein sequence ID" value="RKF80503.1"/>
    <property type="molecule type" value="Genomic_DNA"/>
</dbReference>
<dbReference type="Pfam" id="PF00561">
    <property type="entry name" value="Abhydrolase_1"/>
    <property type="match status" value="1"/>
</dbReference>
<gene>
    <name evidence="3" type="ORF">GcC1_035030</name>
</gene>